<name>A0A817AZL9_BRANA</name>
<protein>
    <submittedName>
        <fullName evidence="1">(rape) hypothetical protein</fullName>
    </submittedName>
</protein>
<reference evidence="1" key="1">
    <citation type="submission" date="2021-01" db="EMBL/GenBank/DDBJ databases">
        <authorList>
            <consortium name="Genoscope - CEA"/>
            <person name="William W."/>
        </authorList>
    </citation>
    <scope>NUCLEOTIDE SEQUENCE</scope>
</reference>
<dbReference type="AlphaFoldDB" id="A0A817AZL9"/>
<proteinExistence type="predicted"/>
<dbReference type="PANTHER" id="PTHR37708">
    <property type="entry name" value="HOMEOBOX HOX-B3-LIKE PROTEIN"/>
    <property type="match status" value="1"/>
</dbReference>
<sequence length="203" mass="22620">MRAVIENGRIRNIVAKSSNSGLQWPLLEACMIAMAFLIESETFTGKRISKALELTRICFHREHILLLRRDRLWFLQSASSIGGRISETTGEKRNRGINTQKSNATVQDLMRISIAASSAINGGMKKLLGGRGGKTSLGGCGGLTGTCTSRQVLQRHRAASVYKRYKKSSCWCLYQNVSLNSYLRFPLPSLTYCLSFEHRAVMN</sequence>
<dbReference type="EMBL" id="HG994358">
    <property type="protein sequence ID" value="CAF2275487.1"/>
    <property type="molecule type" value="Genomic_DNA"/>
</dbReference>
<evidence type="ECO:0000313" key="1">
    <source>
        <dbReference type="EMBL" id="CAF2275487.1"/>
    </source>
</evidence>
<gene>
    <name evidence="1" type="ORF">DARMORV10_A04P15460.1</name>
</gene>
<dbReference type="Proteomes" id="UP001295469">
    <property type="component" value="Chromosome A04"/>
</dbReference>
<accession>A0A817AZL9</accession>
<organism evidence="1">
    <name type="scientific">Brassica napus</name>
    <name type="common">Rape</name>
    <dbReference type="NCBI Taxonomy" id="3708"/>
    <lineage>
        <taxon>Eukaryota</taxon>
        <taxon>Viridiplantae</taxon>
        <taxon>Streptophyta</taxon>
        <taxon>Embryophyta</taxon>
        <taxon>Tracheophyta</taxon>
        <taxon>Spermatophyta</taxon>
        <taxon>Magnoliopsida</taxon>
        <taxon>eudicotyledons</taxon>
        <taxon>Gunneridae</taxon>
        <taxon>Pentapetalae</taxon>
        <taxon>rosids</taxon>
        <taxon>malvids</taxon>
        <taxon>Brassicales</taxon>
        <taxon>Brassicaceae</taxon>
        <taxon>Brassiceae</taxon>
        <taxon>Brassica</taxon>
    </lineage>
</organism>
<dbReference type="PANTHER" id="PTHR37708:SF6">
    <property type="entry name" value="BNAA04G11500D PROTEIN"/>
    <property type="match status" value="1"/>
</dbReference>